<dbReference type="OrthoDB" id="9991317at2759"/>
<sequence>MAVSVPEGHTHRDNHYFPRIIGSSVFITRRQAFQLQTTGGNFRLASRHPTQGLPERVQAYNWTVAAEQHSHTSALDAYNTYFDLLDGHLAIRVRSLPVDAASCAICHGNLRQVIELAEQGRGQQWSLPSRLRTPVEDLQSANPTLAHNYLELSKRILNAVQRSPTLLLLLGWQQSNTTHIYPGSQNDLIVLLTVWDKIMLLIVNVLQHDLTILESGHVQLQLAIHVHSSPRSSHVANKRKSVSRQLMKKYVPPSLVTIGQGGGTRVVKYAIKFKDNRTVSHLCVHYTIKLYGRKVPGIDDTMKIQFTYYLTILAAAAGVNAALASTCIYDCQDPDAAANCGAGWGLVWNTSLEPGPEGWVSALLIFGENHLPSNQRMRAIRIAACASACKSEEKSVLDCRREPGEEKGRRENFGCNGQGCYQMMAAHVKEYPDIIDRNINIIL</sequence>
<dbReference type="GeneID" id="64603499"/>
<gene>
    <name evidence="1" type="ORF">HD556DRAFT_1540161</name>
</gene>
<evidence type="ECO:0000313" key="2">
    <source>
        <dbReference type="Proteomes" id="UP000719766"/>
    </source>
</evidence>
<protein>
    <submittedName>
        <fullName evidence="1">Uncharacterized protein</fullName>
    </submittedName>
</protein>
<proteinExistence type="predicted"/>
<evidence type="ECO:0000313" key="1">
    <source>
        <dbReference type="EMBL" id="KAG1785276.1"/>
    </source>
</evidence>
<dbReference type="Proteomes" id="UP000719766">
    <property type="component" value="Unassembled WGS sequence"/>
</dbReference>
<dbReference type="EMBL" id="JABBWE010000114">
    <property type="protein sequence ID" value="KAG1785276.1"/>
    <property type="molecule type" value="Genomic_DNA"/>
</dbReference>
<accession>A0A9P7AC07</accession>
<comment type="caution">
    <text evidence="1">The sequence shown here is derived from an EMBL/GenBank/DDBJ whole genome shotgun (WGS) entry which is preliminary data.</text>
</comment>
<dbReference type="RefSeq" id="XP_041152761.1">
    <property type="nucleotide sequence ID" value="XM_041309735.1"/>
</dbReference>
<organism evidence="1 2">
    <name type="scientific">Suillus plorans</name>
    <dbReference type="NCBI Taxonomy" id="116603"/>
    <lineage>
        <taxon>Eukaryota</taxon>
        <taxon>Fungi</taxon>
        <taxon>Dikarya</taxon>
        <taxon>Basidiomycota</taxon>
        <taxon>Agaricomycotina</taxon>
        <taxon>Agaricomycetes</taxon>
        <taxon>Agaricomycetidae</taxon>
        <taxon>Boletales</taxon>
        <taxon>Suillineae</taxon>
        <taxon>Suillaceae</taxon>
        <taxon>Suillus</taxon>
    </lineage>
</organism>
<dbReference type="AlphaFoldDB" id="A0A9P7AC07"/>
<keyword evidence="2" id="KW-1185">Reference proteome</keyword>
<reference evidence="1" key="1">
    <citation type="journal article" date="2020" name="New Phytol.">
        <title>Comparative genomics reveals dynamic genome evolution in host specialist ectomycorrhizal fungi.</title>
        <authorList>
            <person name="Lofgren L.A."/>
            <person name="Nguyen N.H."/>
            <person name="Vilgalys R."/>
            <person name="Ruytinx J."/>
            <person name="Liao H.L."/>
            <person name="Branco S."/>
            <person name="Kuo A."/>
            <person name="LaButti K."/>
            <person name="Lipzen A."/>
            <person name="Andreopoulos W."/>
            <person name="Pangilinan J."/>
            <person name="Riley R."/>
            <person name="Hundley H."/>
            <person name="Na H."/>
            <person name="Barry K."/>
            <person name="Grigoriev I.V."/>
            <person name="Stajich J.E."/>
            <person name="Kennedy P.G."/>
        </authorList>
    </citation>
    <scope>NUCLEOTIDE SEQUENCE</scope>
    <source>
        <strain evidence="1">S12</strain>
    </source>
</reference>
<name>A0A9P7AC07_9AGAM</name>